<dbReference type="Proteomes" id="UP000216451">
    <property type="component" value="Unassembled WGS sequence"/>
</dbReference>
<proteinExistence type="inferred from homology"/>
<dbReference type="Pfam" id="PF00266">
    <property type="entry name" value="Aminotran_5"/>
    <property type="match status" value="1"/>
</dbReference>
<feature type="modified residue" description="N6-(pyridoxal phosphate)lysine" evidence="7">
    <location>
        <position position="210"/>
    </location>
</feature>
<dbReference type="Gene3D" id="3.90.1150.10">
    <property type="entry name" value="Aspartate Aminotransferase, domain 1"/>
    <property type="match status" value="1"/>
</dbReference>
<evidence type="ECO:0000259" key="8">
    <source>
        <dbReference type="Pfam" id="PF00266"/>
    </source>
</evidence>
<dbReference type="InterPro" id="IPR015421">
    <property type="entry name" value="PyrdxlP-dep_Trfase_major"/>
</dbReference>
<evidence type="ECO:0000256" key="6">
    <source>
        <dbReference type="PIRSR" id="PIRSR000524-1"/>
    </source>
</evidence>
<protein>
    <submittedName>
        <fullName evidence="9">Serine--pyruvate transaminase</fullName>
    </submittedName>
</protein>
<reference evidence="9 10" key="1">
    <citation type="journal article" date="2017" name="BMC Genomics">
        <title>Comparative genomic and phylogenomic analyses of the Bifidobacteriaceae family.</title>
        <authorList>
            <person name="Lugli G.A."/>
            <person name="Milani C."/>
            <person name="Turroni F."/>
            <person name="Duranti S."/>
            <person name="Mancabelli L."/>
            <person name="Mangifesta M."/>
            <person name="Ferrario C."/>
            <person name="Modesto M."/>
            <person name="Mattarelli P."/>
            <person name="Jiri K."/>
            <person name="van Sinderen D."/>
            <person name="Ventura M."/>
        </authorList>
    </citation>
    <scope>NUCLEOTIDE SEQUENCE [LARGE SCALE GENOMIC DNA]</scope>
    <source>
        <strain evidence="9 10">LMG 28769</strain>
    </source>
</reference>
<keyword evidence="4" id="KW-0808">Transferase</keyword>
<dbReference type="PANTHER" id="PTHR21152:SF40">
    <property type="entry name" value="ALANINE--GLYOXYLATE AMINOTRANSFERASE"/>
    <property type="match status" value="1"/>
</dbReference>
<keyword evidence="5 7" id="KW-0663">Pyridoxal phosphate</keyword>
<dbReference type="GeneID" id="98294922"/>
<dbReference type="PANTHER" id="PTHR21152">
    <property type="entry name" value="AMINOTRANSFERASE CLASS V"/>
    <property type="match status" value="1"/>
</dbReference>
<evidence type="ECO:0000256" key="7">
    <source>
        <dbReference type="PIRSR" id="PIRSR000524-50"/>
    </source>
</evidence>
<dbReference type="GO" id="GO:0008453">
    <property type="term" value="F:alanine-glyoxylate transaminase activity"/>
    <property type="evidence" value="ECO:0007669"/>
    <property type="project" value="TreeGrafter"/>
</dbReference>
<gene>
    <name evidence="9" type="ORF">BAQU_0238</name>
</gene>
<dbReference type="RefSeq" id="WP_244568385.1">
    <property type="nucleotide sequence ID" value="NZ_CALENZ010000007.1"/>
</dbReference>
<evidence type="ECO:0000256" key="1">
    <source>
        <dbReference type="ARBA" id="ARBA00001933"/>
    </source>
</evidence>
<dbReference type="GO" id="GO:0004760">
    <property type="term" value="F:L-serine-pyruvate transaminase activity"/>
    <property type="evidence" value="ECO:0007669"/>
    <property type="project" value="TreeGrafter"/>
</dbReference>
<feature type="binding site" evidence="6">
    <location>
        <position position="372"/>
    </location>
    <ligand>
        <name>substrate</name>
    </ligand>
</feature>
<sequence length="425" mass="46329">MSAESNENINAEVMQVEPLNPPHRLLMAPGPVNVDPRVLSAMSQPTVGQFDPYMFKVMGEVQLMLRAIFKTTNKQTFVVDGTSRSAIEAAFVSVLAPGDKVLVCCAGRFGMLLKEIAQRCKAETHVIERPWGEVFSIDEIADAIRRIHPKLVATVHGDTSTTMLQPLEGLGEICHENGALLFTDATASLAGNELKTDEWQIDIVTAGMQKCLGASSGMAPITISERAVAVMDERKSIEAGIADTSEEIQNNRINSNYFDLPQIIDYWGPRHLNHHTEATHLLYGVHEATRIIAEEGIDHVIERHQINGLAMSTALLKMGLKLYGDQQTRMNDVIGVVIPDGLHDTAIRSQLLEEFGVEIASSFGPLQGKIWRIGVMAWNARKDAVLTAASALGTVLNQNGAKLDIQKGIDAASAIYAQSEKESKA</sequence>
<dbReference type="GO" id="GO:0019265">
    <property type="term" value="P:glycine biosynthetic process, by transamination of glyoxylate"/>
    <property type="evidence" value="ECO:0007669"/>
    <property type="project" value="TreeGrafter"/>
</dbReference>
<dbReference type="InterPro" id="IPR024169">
    <property type="entry name" value="SP_NH2Trfase/AEP_transaminase"/>
</dbReference>
<feature type="domain" description="Aminotransferase class V" evidence="8">
    <location>
        <begin position="55"/>
        <end position="361"/>
    </location>
</feature>
<dbReference type="InterPro" id="IPR015424">
    <property type="entry name" value="PyrdxlP-dep_Trfase"/>
</dbReference>
<evidence type="ECO:0000313" key="10">
    <source>
        <dbReference type="Proteomes" id="UP000216451"/>
    </source>
</evidence>
<evidence type="ECO:0000256" key="2">
    <source>
        <dbReference type="ARBA" id="ARBA00009236"/>
    </source>
</evidence>
<dbReference type="InterPro" id="IPR000192">
    <property type="entry name" value="Aminotrans_V_dom"/>
</dbReference>
<name>A0A261GAG3_9BIFI</name>
<comment type="cofactor">
    <cofactor evidence="1 7">
        <name>pyridoxal 5'-phosphate</name>
        <dbReference type="ChEBI" id="CHEBI:597326"/>
    </cofactor>
</comment>
<evidence type="ECO:0000256" key="4">
    <source>
        <dbReference type="ARBA" id="ARBA00022679"/>
    </source>
</evidence>
<dbReference type="SUPFAM" id="SSF53383">
    <property type="entry name" value="PLP-dependent transferases"/>
    <property type="match status" value="1"/>
</dbReference>
<evidence type="ECO:0000313" key="9">
    <source>
        <dbReference type="EMBL" id="OZG68421.1"/>
    </source>
</evidence>
<accession>A0A261GAG3</accession>
<dbReference type="EMBL" id="MWXA01000002">
    <property type="protein sequence ID" value="OZG68421.1"/>
    <property type="molecule type" value="Genomic_DNA"/>
</dbReference>
<dbReference type="FunFam" id="3.40.640.10:FF:000027">
    <property type="entry name" value="Serine--pyruvate aminotransferase, mitochondrial"/>
    <property type="match status" value="1"/>
</dbReference>
<comment type="caution">
    <text evidence="9">The sequence shown here is derived from an EMBL/GenBank/DDBJ whole genome shotgun (WGS) entry which is preliminary data.</text>
</comment>
<keyword evidence="10" id="KW-1185">Reference proteome</keyword>
<keyword evidence="9" id="KW-0670">Pyruvate</keyword>
<comment type="similarity">
    <text evidence="2">Belongs to the class-V pyridoxal-phosphate-dependent aminotransferase family.</text>
</comment>
<evidence type="ECO:0000256" key="5">
    <source>
        <dbReference type="ARBA" id="ARBA00022898"/>
    </source>
</evidence>
<dbReference type="PIRSF" id="PIRSF000524">
    <property type="entry name" value="SPT"/>
    <property type="match status" value="1"/>
</dbReference>
<organism evidence="9 10">
    <name type="scientific">Bifidobacterium aquikefiri</name>
    <dbReference type="NCBI Taxonomy" id="1653207"/>
    <lineage>
        <taxon>Bacteria</taxon>
        <taxon>Bacillati</taxon>
        <taxon>Actinomycetota</taxon>
        <taxon>Actinomycetes</taxon>
        <taxon>Bifidobacteriales</taxon>
        <taxon>Bifidobacteriaceae</taxon>
        <taxon>Bifidobacterium</taxon>
    </lineage>
</organism>
<keyword evidence="3" id="KW-0032">Aminotransferase</keyword>
<dbReference type="AlphaFoldDB" id="A0A261GAG3"/>
<dbReference type="InterPro" id="IPR015422">
    <property type="entry name" value="PyrdxlP-dep_Trfase_small"/>
</dbReference>
<dbReference type="Gene3D" id="3.40.640.10">
    <property type="entry name" value="Type I PLP-dependent aspartate aminotransferase-like (Major domain)"/>
    <property type="match status" value="1"/>
</dbReference>
<evidence type="ECO:0000256" key="3">
    <source>
        <dbReference type="ARBA" id="ARBA00022576"/>
    </source>
</evidence>